<dbReference type="AlphaFoldDB" id="A0A136LZB7"/>
<keyword evidence="3 8" id="KW-0378">Hydrolase</keyword>
<gene>
    <name evidence="8" type="primary">atsA</name>
    <name evidence="8" type="ORF">TR69_WS6001001023</name>
</gene>
<comment type="caution">
    <text evidence="8">The sequence shown here is derived from an EMBL/GenBank/DDBJ whole genome shotgun (WGS) entry which is preliminary data.</text>
</comment>
<comment type="similarity">
    <text evidence="1">Belongs to the sulfatase family.</text>
</comment>
<proteinExistence type="inferred from homology"/>
<evidence type="ECO:0000256" key="2">
    <source>
        <dbReference type="ARBA" id="ARBA00022723"/>
    </source>
</evidence>
<organism evidence="8 9">
    <name type="scientific">candidate division WS6 bacterium OLB20</name>
    <dbReference type="NCBI Taxonomy" id="1617426"/>
    <lineage>
        <taxon>Bacteria</taxon>
        <taxon>Candidatus Dojkabacteria</taxon>
    </lineage>
</organism>
<dbReference type="Gene3D" id="3.30.1120.10">
    <property type="match status" value="1"/>
</dbReference>
<dbReference type="Proteomes" id="UP000070457">
    <property type="component" value="Unassembled WGS sequence"/>
</dbReference>
<evidence type="ECO:0000256" key="3">
    <source>
        <dbReference type="ARBA" id="ARBA00022801"/>
    </source>
</evidence>
<dbReference type="STRING" id="1617426.TR69_WS6001001023"/>
<dbReference type="PANTHER" id="PTHR42693:SF53">
    <property type="entry name" value="ENDO-4-O-SULFATASE"/>
    <property type="match status" value="1"/>
</dbReference>
<reference evidence="8 9" key="1">
    <citation type="submission" date="2015-02" db="EMBL/GenBank/DDBJ databases">
        <title>Improved understanding of the partial-nitritation anammox process through 23 genomes representing the majority of the microbial community.</title>
        <authorList>
            <person name="Speth D.R."/>
            <person name="In T Zandt M."/>
            <person name="Guerrero Cruz S."/>
            <person name="Jetten M.S."/>
            <person name="Dutilh B.E."/>
        </authorList>
    </citation>
    <scope>NUCLEOTIDE SEQUENCE [LARGE SCALE GENOMIC DNA]</scope>
    <source>
        <strain evidence="8">OLB20</strain>
    </source>
</reference>
<keyword evidence="5" id="KW-1133">Transmembrane helix</keyword>
<dbReference type="PATRIC" id="fig|1617426.3.peg.1008"/>
<dbReference type="PANTHER" id="PTHR42693">
    <property type="entry name" value="ARYLSULFATASE FAMILY MEMBER"/>
    <property type="match status" value="1"/>
</dbReference>
<accession>A0A136LZB7</accession>
<dbReference type="SUPFAM" id="SSF53649">
    <property type="entry name" value="Alkaline phosphatase-like"/>
    <property type="match status" value="1"/>
</dbReference>
<dbReference type="InterPro" id="IPR000917">
    <property type="entry name" value="Sulfatase_N"/>
</dbReference>
<dbReference type="PROSITE" id="PS00149">
    <property type="entry name" value="SULFATASE_2"/>
    <property type="match status" value="1"/>
</dbReference>
<feature type="domain" description="Sulfatase N-terminal" evidence="7">
    <location>
        <begin position="36"/>
        <end position="342"/>
    </location>
</feature>
<dbReference type="Gene3D" id="2.60.120.200">
    <property type="match status" value="1"/>
</dbReference>
<keyword evidence="4" id="KW-0106">Calcium</keyword>
<dbReference type="EC" id="3.1.6.1" evidence="8"/>
<dbReference type="GO" id="GO:0004065">
    <property type="term" value="F:arylsulfatase activity"/>
    <property type="evidence" value="ECO:0007669"/>
    <property type="project" value="UniProtKB-EC"/>
</dbReference>
<dbReference type="Pfam" id="PF13385">
    <property type="entry name" value="Laminin_G_3"/>
    <property type="match status" value="1"/>
</dbReference>
<feature type="signal peptide" evidence="6">
    <location>
        <begin position="1"/>
        <end position="23"/>
    </location>
</feature>
<evidence type="ECO:0000256" key="1">
    <source>
        <dbReference type="ARBA" id="ARBA00008779"/>
    </source>
</evidence>
<protein>
    <submittedName>
        <fullName evidence="8">Arylsulfatase</fullName>
        <ecNumber evidence="8">3.1.6.1</ecNumber>
    </submittedName>
</protein>
<name>A0A136LZB7_9BACT</name>
<dbReference type="EMBL" id="JYNZ01000003">
    <property type="protein sequence ID" value="KXK26999.1"/>
    <property type="molecule type" value="Genomic_DNA"/>
</dbReference>
<dbReference type="SUPFAM" id="SSF49899">
    <property type="entry name" value="Concanavalin A-like lectins/glucanases"/>
    <property type="match status" value="1"/>
</dbReference>
<dbReference type="PROSITE" id="PS00523">
    <property type="entry name" value="SULFATASE_1"/>
    <property type="match status" value="1"/>
</dbReference>
<dbReference type="InterPro" id="IPR050738">
    <property type="entry name" value="Sulfatase"/>
</dbReference>
<dbReference type="InterPro" id="IPR017850">
    <property type="entry name" value="Alkaline_phosphatase_core_sf"/>
</dbReference>
<dbReference type="Gene3D" id="3.40.720.10">
    <property type="entry name" value="Alkaline Phosphatase, subunit A"/>
    <property type="match status" value="1"/>
</dbReference>
<dbReference type="Pfam" id="PF00884">
    <property type="entry name" value="Sulfatase"/>
    <property type="match status" value="1"/>
</dbReference>
<keyword evidence="5" id="KW-0472">Membrane</keyword>
<keyword evidence="6" id="KW-0732">Signal</keyword>
<evidence type="ECO:0000256" key="6">
    <source>
        <dbReference type="SAM" id="SignalP"/>
    </source>
</evidence>
<evidence type="ECO:0000313" key="9">
    <source>
        <dbReference type="Proteomes" id="UP000070457"/>
    </source>
</evidence>
<dbReference type="GO" id="GO:0046872">
    <property type="term" value="F:metal ion binding"/>
    <property type="evidence" value="ECO:0007669"/>
    <property type="project" value="UniProtKB-KW"/>
</dbReference>
<feature type="chain" id="PRO_5007475342" evidence="6">
    <location>
        <begin position="24"/>
        <end position="791"/>
    </location>
</feature>
<evidence type="ECO:0000259" key="7">
    <source>
        <dbReference type="Pfam" id="PF00884"/>
    </source>
</evidence>
<evidence type="ECO:0000313" key="8">
    <source>
        <dbReference type="EMBL" id="KXK26999.1"/>
    </source>
</evidence>
<evidence type="ECO:0000256" key="5">
    <source>
        <dbReference type="SAM" id="Phobius"/>
    </source>
</evidence>
<sequence>MLLRVFIAGILVFAPLVTPSVTAAQGNVAANSGQKPNVILILADDLGYAEIEPFGGTFAKTPNLAQLRREGMKFNRFYSNPLCGPTRSSLMTGLYSQRFGFRVNCDVSTASPKGMPTEVSTLGNIMRSAGYSTWHVGKWHLGYDADTNYPTKRGFDYYLGPFEEQTAWQRRNPTLHENNSKRQFSGHPTEIYGNKVVDIIRQNAGTGKPFFINYWDTAPHGPNQPLPRWLNGYQDKNSVYTKYAAEITGLDEQVGKIVTALKETGQWNNTVLVFMSDNGIPSSLLTFSNNGGLRGNKSGVFEGGVRSPMLISWPAAVAAGSETSLVSHVTDIAPTFSEIAGVTGAASDGRSIVPTLRGQAQQPRDIFFENKTLDLLNGAFISGEWKYVWNKGNEYLFNLSTDPGEKTDLKNSRPVEFTTLKTRYWGTRTALAEVPYQFTRSSRGTASFPVKTISAKSGSDIGYLAGSSVLNISGWEFSFDSWIRLDGNGGNKRRNIINSFGNFRFEVMENGRPRATWKETAKNGTVTERFLEVGTALRNDTWQHIALVLDATPSHAKSGAVRIYIDGKNAGSGKRTGDIITTGQFTIANTPSTQRPLLGELYQPRISTAAWLPAEVAWFAGSKPIALGAGGNTAQAGFPQFGLDVLPLTGADYDNYGSYTYTLLSSDGEVEYNYSVTILENNFVGYPDENGVIVLPFDQPQNITLSVTNGIDTLTRELSPEDFATAGGHIIDRGLLKNLDPESSPDSAPDSYMDPVRAGGQLVLILCLVVLGGFGIYLMMTTRDADEIQAK</sequence>
<keyword evidence="5" id="KW-0812">Transmembrane</keyword>
<feature type="transmembrane region" description="Helical" evidence="5">
    <location>
        <begin position="758"/>
        <end position="779"/>
    </location>
</feature>
<dbReference type="InterPro" id="IPR024607">
    <property type="entry name" value="Sulfatase_CS"/>
</dbReference>
<evidence type="ECO:0000256" key="4">
    <source>
        <dbReference type="ARBA" id="ARBA00022837"/>
    </source>
</evidence>
<dbReference type="InterPro" id="IPR013320">
    <property type="entry name" value="ConA-like_dom_sf"/>
</dbReference>
<keyword evidence="2" id="KW-0479">Metal-binding</keyword>